<dbReference type="Proteomes" id="UP001652445">
    <property type="component" value="Unassembled WGS sequence"/>
</dbReference>
<name>A0ABT2UU35_9BACL</name>
<dbReference type="InterPro" id="IPR036938">
    <property type="entry name" value="PAP2/HPO_sf"/>
</dbReference>
<proteinExistence type="predicted"/>
<dbReference type="Pfam" id="PF01569">
    <property type="entry name" value="PAP2"/>
    <property type="match status" value="1"/>
</dbReference>
<dbReference type="SUPFAM" id="SSF48317">
    <property type="entry name" value="Acid phosphatase/Vanadium-dependent haloperoxidase"/>
    <property type="match status" value="1"/>
</dbReference>
<keyword evidence="1" id="KW-0472">Membrane</keyword>
<keyword evidence="4" id="KW-1185">Reference proteome</keyword>
<feature type="transmembrane region" description="Helical" evidence="1">
    <location>
        <begin position="191"/>
        <end position="209"/>
    </location>
</feature>
<evidence type="ECO:0000259" key="2">
    <source>
        <dbReference type="SMART" id="SM00014"/>
    </source>
</evidence>
<dbReference type="InterPro" id="IPR000326">
    <property type="entry name" value="PAP2/HPO"/>
</dbReference>
<dbReference type="Gene3D" id="1.20.144.10">
    <property type="entry name" value="Phosphatidic acid phosphatase type 2/haloperoxidase"/>
    <property type="match status" value="2"/>
</dbReference>
<evidence type="ECO:0000313" key="4">
    <source>
        <dbReference type="Proteomes" id="UP001652445"/>
    </source>
</evidence>
<organism evidence="3 4">
    <name type="scientific">Paenibacillus baimaensis</name>
    <dbReference type="NCBI Taxonomy" id="2982185"/>
    <lineage>
        <taxon>Bacteria</taxon>
        <taxon>Bacillati</taxon>
        <taxon>Bacillota</taxon>
        <taxon>Bacilli</taxon>
        <taxon>Bacillales</taxon>
        <taxon>Paenibacillaceae</taxon>
        <taxon>Paenibacillus</taxon>
    </lineage>
</organism>
<evidence type="ECO:0000256" key="1">
    <source>
        <dbReference type="SAM" id="Phobius"/>
    </source>
</evidence>
<feature type="transmembrane region" description="Helical" evidence="1">
    <location>
        <begin position="63"/>
        <end position="87"/>
    </location>
</feature>
<evidence type="ECO:0000313" key="3">
    <source>
        <dbReference type="EMBL" id="MCU6798181.1"/>
    </source>
</evidence>
<sequence length="234" mass="26518">MRPRKTRSKRSKRTLMIFSFLLIIGFGVLAFIANQYPLNSFDLKLAGFVQSFEHPALTKFMEVFTTIGSTKVCIILAVLVMLFLYFVLGHRIELIFFIGALGGSAVANQILKAIFHRERPSVYRLIEETGYSFPSGHSMGALALYGALAFLLWRHTSTRLGRGLLIVLSSFMIVMICISRVYLGVHYPTDIIGALMVSGFWLTLMIWIFQSYMENRELRSSSKLQANTNKKLNV</sequence>
<comment type="caution">
    <text evidence="3">The sequence shown here is derived from an EMBL/GenBank/DDBJ whole genome shotgun (WGS) entry which is preliminary data.</text>
</comment>
<dbReference type="CDD" id="cd03392">
    <property type="entry name" value="PAP2_like_2"/>
    <property type="match status" value="1"/>
</dbReference>
<feature type="transmembrane region" description="Helical" evidence="1">
    <location>
        <begin position="135"/>
        <end position="153"/>
    </location>
</feature>
<dbReference type="SMART" id="SM00014">
    <property type="entry name" value="acidPPc"/>
    <property type="match status" value="1"/>
</dbReference>
<gene>
    <name evidence="3" type="ORF">OB236_39245</name>
</gene>
<dbReference type="PANTHER" id="PTHR14969">
    <property type="entry name" value="SPHINGOSINE-1-PHOSPHATE PHOSPHOHYDROLASE"/>
    <property type="match status" value="1"/>
</dbReference>
<protein>
    <submittedName>
        <fullName evidence="3">Phosphatase PAP2 family protein</fullName>
    </submittedName>
</protein>
<accession>A0ABT2UU35</accession>
<feature type="domain" description="Phosphatidic acid phosphatase type 2/haloperoxidase" evidence="2">
    <location>
        <begin position="94"/>
        <end position="206"/>
    </location>
</feature>
<feature type="transmembrane region" description="Helical" evidence="1">
    <location>
        <begin position="15"/>
        <end position="33"/>
    </location>
</feature>
<dbReference type="RefSeq" id="WP_262688859.1">
    <property type="nucleotide sequence ID" value="NZ_JAOQIO010000125.1"/>
</dbReference>
<keyword evidence="1" id="KW-1133">Transmembrane helix</keyword>
<feature type="transmembrane region" description="Helical" evidence="1">
    <location>
        <begin position="94"/>
        <end position="115"/>
    </location>
</feature>
<dbReference type="EMBL" id="JAOQIO010000125">
    <property type="protein sequence ID" value="MCU6798181.1"/>
    <property type="molecule type" value="Genomic_DNA"/>
</dbReference>
<feature type="transmembrane region" description="Helical" evidence="1">
    <location>
        <begin position="165"/>
        <end position="185"/>
    </location>
</feature>
<dbReference type="PANTHER" id="PTHR14969:SF13">
    <property type="entry name" value="AT30094P"/>
    <property type="match status" value="1"/>
</dbReference>
<reference evidence="3 4" key="1">
    <citation type="submission" date="2022-09" db="EMBL/GenBank/DDBJ databases">
        <authorList>
            <person name="Han X.L."/>
            <person name="Wang Q."/>
            <person name="Lu T."/>
        </authorList>
    </citation>
    <scope>NUCLEOTIDE SEQUENCE [LARGE SCALE GENOMIC DNA]</scope>
    <source>
        <strain evidence="3 4">WQ 127069</strain>
    </source>
</reference>
<keyword evidence="1" id="KW-0812">Transmembrane</keyword>